<protein>
    <submittedName>
        <fullName evidence="2">AGC-kinase C-terminal domain-containing protein</fullName>
    </submittedName>
</protein>
<accession>A0A183HU52</accession>
<organism evidence="2">
    <name type="scientific">Onchocerca flexuosa</name>
    <dbReference type="NCBI Taxonomy" id="387005"/>
    <lineage>
        <taxon>Eukaryota</taxon>
        <taxon>Metazoa</taxon>
        <taxon>Ecdysozoa</taxon>
        <taxon>Nematoda</taxon>
        <taxon>Chromadorea</taxon>
        <taxon>Rhabditida</taxon>
        <taxon>Spirurina</taxon>
        <taxon>Spiruromorpha</taxon>
        <taxon>Filarioidea</taxon>
        <taxon>Onchocercidae</taxon>
        <taxon>Onchocerca</taxon>
    </lineage>
</organism>
<feature type="compositionally biased region" description="Polar residues" evidence="1">
    <location>
        <begin position="52"/>
        <end position="66"/>
    </location>
</feature>
<feature type="region of interest" description="Disordered" evidence="1">
    <location>
        <begin position="42"/>
        <end position="66"/>
    </location>
</feature>
<dbReference type="AlphaFoldDB" id="A0A183HU52"/>
<dbReference type="STRING" id="387005.A0A183HU52"/>
<sequence length="66" mass="7442">LNFVKFQGGPKPKELPQLLPTAELKTTPSGGTYRKIDYEVIDDSKLPRSEPQDSSSSQQNFEKYVI</sequence>
<name>A0A183HU52_9BILA</name>
<evidence type="ECO:0000313" key="2">
    <source>
        <dbReference type="WBParaSite" id="OFLC_0001101401-mRNA-1"/>
    </source>
</evidence>
<reference evidence="2" key="1">
    <citation type="submission" date="2016-06" db="UniProtKB">
        <authorList>
            <consortium name="WormBaseParasite"/>
        </authorList>
    </citation>
    <scope>IDENTIFICATION</scope>
</reference>
<feature type="compositionally biased region" description="Basic and acidic residues" evidence="1">
    <location>
        <begin position="42"/>
        <end position="51"/>
    </location>
</feature>
<dbReference type="WBParaSite" id="OFLC_0001101401-mRNA-1">
    <property type="protein sequence ID" value="OFLC_0001101401-mRNA-1"/>
    <property type="gene ID" value="OFLC_0001101401"/>
</dbReference>
<proteinExistence type="predicted"/>
<evidence type="ECO:0000256" key="1">
    <source>
        <dbReference type="SAM" id="MobiDB-lite"/>
    </source>
</evidence>